<reference evidence="2" key="1">
    <citation type="submission" date="2014-01" db="EMBL/GenBank/DDBJ databases">
        <title>Draft genome sequence of highly nematicidal Bacillus thuringiensis DB27.</title>
        <authorList>
            <person name="Iatsenko I."/>
            <person name="Pickard D."/>
            <person name="Corton C."/>
            <person name="Dougan G."/>
            <person name="Sommer R.J."/>
        </authorList>
    </citation>
    <scope>NUCLEOTIDE SEQUENCE [LARGE SCALE GENOMIC DNA]</scope>
    <source>
        <strain evidence="2">DB27</strain>
    </source>
</reference>
<dbReference type="EMBL" id="HG810020">
    <property type="protein sequence ID" value="CDN38816.1"/>
    <property type="molecule type" value="Genomic_DNA"/>
</dbReference>
<dbReference type="GO" id="GO:0006355">
    <property type="term" value="P:regulation of DNA-templated transcription"/>
    <property type="evidence" value="ECO:0007669"/>
    <property type="project" value="TreeGrafter"/>
</dbReference>
<dbReference type="AlphaFoldDB" id="W8YK48"/>
<proteinExistence type="predicted"/>
<name>W8YK48_BACTU</name>
<dbReference type="InterPro" id="IPR005119">
    <property type="entry name" value="LysR_subst-bd"/>
</dbReference>
<dbReference type="Pfam" id="PF03466">
    <property type="entry name" value="LysR_substrate"/>
    <property type="match status" value="1"/>
</dbReference>
<dbReference type="PANTHER" id="PTHR30419">
    <property type="entry name" value="HTH-TYPE TRANSCRIPTIONAL REGULATOR YBHD"/>
    <property type="match status" value="1"/>
</dbReference>
<dbReference type="Gene3D" id="3.40.190.290">
    <property type="match status" value="1"/>
</dbReference>
<evidence type="ECO:0000313" key="2">
    <source>
        <dbReference type="EMBL" id="CDN38816.1"/>
    </source>
</evidence>
<dbReference type="PANTHER" id="PTHR30419:SF28">
    <property type="entry name" value="HTH-TYPE TRANSCRIPTIONAL REGULATOR BSDA"/>
    <property type="match status" value="1"/>
</dbReference>
<protein>
    <recommendedName>
        <fullName evidence="1">LysR substrate-binding domain-containing protein</fullName>
    </recommendedName>
</protein>
<dbReference type="GO" id="GO:0005829">
    <property type="term" value="C:cytosol"/>
    <property type="evidence" value="ECO:0007669"/>
    <property type="project" value="TreeGrafter"/>
</dbReference>
<accession>W8YK48</accession>
<dbReference type="HOGENOM" id="CLU_2244613_0_0_9"/>
<dbReference type="SUPFAM" id="SSF53850">
    <property type="entry name" value="Periplasmic binding protein-like II"/>
    <property type="match status" value="1"/>
</dbReference>
<feature type="domain" description="LysR substrate-binding" evidence="1">
    <location>
        <begin position="2"/>
        <end position="98"/>
    </location>
</feature>
<dbReference type="Proteomes" id="UP000030682">
    <property type="component" value="Unassembled WGS sequence"/>
</dbReference>
<organism evidence="2">
    <name type="scientific">Bacillus thuringiensis DB27</name>
    <dbReference type="NCBI Taxonomy" id="1431339"/>
    <lineage>
        <taxon>Bacteria</taxon>
        <taxon>Bacillati</taxon>
        <taxon>Bacillota</taxon>
        <taxon>Bacilli</taxon>
        <taxon>Bacillales</taxon>
        <taxon>Bacillaceae</taxon>
        <taxon>Bacillus</taxon>
        <taxon>Bacillus cereus group</taxon>
    </lineage>
</organism>
<sequence>MNTGYGFRHLTDGFCKEAGFTPHIAFEVDEPTVISDLIKQGLGIAFVPSLTLLKNSTLASSKLRIIEPNCQRTIGLSWSKKRYLSKTAQQFREFVIDYFSNIRT</sequence>
<gene>
    <name evidence="2" type="ORF">BTDB27_005158</name>
</gene>
<dbReference type="InterPro" id="IPR050950">
    <property type="entry name" value="HTH-type_LysR_regulators"/>
</dbReference>
<evidence type="ECO:0000259" key="1">
    <source>
        <dbReference type="Pfam" id="PF03466"/>
    </source>
</evidence>
<reference evidence="2" key="2">
    <citation type="submission" date="2014-01" db="EMBL/GenBank/DDBJ databases">
        <authorList>
            <person name="Aslett M."/>
        </authorList>
    </citation>
    <scope>NUCLEOTIDE SEQUENCE [LARGE SCALE GENOMIC DNA]</scope>
    <source>
        <strain evidence="2">DB27</strain>
    </source>
</reference>